<dbReference type="InterPro" id="IPR037045">
    <property type="entry name" value="S8pro/Inhibitor_I9_sf"/>
</dbReference>
<evidence type="ECO:0000256" key="8">
    <source>
        <dbReference type="ARBA" id="ARBA00023180"/>
    </source>
</evidence>
<evidence type="ECO:0000256" key="3">
    <source>
        <dbReference type="ARBA" id="ARBA00022525"/>
    </source>
</evidence>
<comment type="subcellular location">
    <subcellularLocation>
        <location evidence="1">Secreted</location>
    </subcellularLocation>
</comment>
<dbReference type="InterPro" id="IPR015500">
    <property type="entry name" value="Peptidase_S8_subtilisin-rel"/>
</dbReference>
<accession>A0AAD5ZM13</accession>
<dbReference type="PANTHER" id="PTHR10795">
    <property type="entry name" value="PROPROTEIN CONVERTASE SUBTILISIN/KEXIN"/>
    <property type="match status" value="1"/>
</dbReference>
<dbReference type="CDD" id="cd04852">
    <property type="entry name" value="Peptidases_S8_3"/>
    <property type="match status" value="1"/>
</dbReference>
<dbReference type="Gene3D" id="3.40.50.200">
    <property type="entry name" value="Peptidase S8/S53 domain"/>
    <property type="match status" value="1"/>
</dbReference>
<proteinExistence type="inferred from homology"/>
<dbReference type="FunFam" id="3.30.70.80:FF:000003">
    <property type="entry name" value="Subtilisin-like protease SBT1.9"/>
    <property type="match status" value="1"/>
</dbReference>
<evidence type="ECO:0000256" key="11">
    <source>
        <dbReference type="SAM" id="SignalP"/>
    </source>
</evidence>
<evidence type="ECO:0000256" key="5">
    <source>
        <dbReference type="ARBA" id="ARBA00022729"/>
    </source>
</evidence>
<dbReference type="InterPro" id="IPR045051">
    <property type="entry name" value="SBT"/>
</dbReference>
<feature type="signal peptide" evidence="11">
    <location>
        <begin position="1"/>
        <end position="25"/>
    </location>
</feature>
<dbReference type="CDD" id="cd02120">
    <property type="entry name" value="PA_subtilisin_like"/>
    <property type="match status" value="1"/>
</dbReference>
<dbReference type="GO" id="GO:0004252">
    <property type="term" value="F:serine-type endopeptidase activity"/>
    <property type="evidence" value="ECO:0007669"/>
    <property type="project" value="UniProtKB-UniRule"/>
</dbReference>
<dbReference type="InterPro" id="IPR000209">
    <property type="entry name" value="Peptidase_S8/S53_dom"/>
</dbReference>
<keyword evidence="5 11" id="KW-0732">Signal</keyword>
<dbReference type="SUPFAM" id="SSF52743">
    <property type="entry name" value="Subtilisin-like"/>
    <property type="match status" value="1"/>
</dbReference>
<feature type="domain" description="Peptidase S8/S53" evidence="12">
    <location>
        <begin position="136"/>
        <end position="580"/>
    </location>
</feature>
<dbReference type="Pfam" id="PF05922">
    <property type="entry name" value="Inhibitor_I9"/>
    <property type="match status" value="1"/>
</dbReference>
<evidence type="ECO:0000256" key="9">
    <source>
        <dbReference type="PIRSR" id="PIRSR615500-1"/>
    </source>
</evidence>
<dbReference type="Pfam" id="PF02225">
    <property type="entry name" value="PA"/>
    <property type="match status" value="1"/>
</dbReference>
<dbReference type="Pfam" id="PF17766">
    <property type="entry name" value="fn3_6"/>
    <property type="match status" value="1"/>
</dbReference>
<keyword evidence="4 10" id="KW-0645">Protease</keyword>
<reference evidence="16 17" key="1">
    <citation type="journal article" date="2022" name="Cell">
        <title>Repeat-based holocentromeres influence genome architecture and karyotype evolution.</title>
        <authorList>
            <person name="Hofstatter P.G."/>
            <person name="Thangavel G."/>
            <person name="Lux T."/>
            <person name="Neumann P."/>
            <person name="Vondrak T."/>
            <person name="Novak P."/>
            <person name="Zhang M."/>
            <person name="Costa L."/>
            <person name="Castellani M."/>
            <person name="Scott A."/>
            <person name="Toegelov H."/>
            <person name="Fuchs J."/>
            <person name="Mata-Sucre Y."/>
            <person name="Dias Y."/>
            <person name="Vanzela A.L.L."/>
            <person name="Huettel B."/>
            <person name="Almeida C.C.S."/>
            <person name="Simkova H."/>
            <person name="Souza G."/>
            <person name="Pedrosa-Harand A."/>
            <person name="Macas J."/>
            <person name="Mayer K.F.X."/>
            <person name="Houben A."/>
            <person name="Marques A."/>
        </authorList>
    </citation>
    <scope>NUCLEOTIDE SEQUENCE [LARGE SCALE GENOMIC DNA]</scope>
    <source>
        <strain evidence="16">RhyTen1mFocal</strain>
    </source>
</reference>
<dbReference type="InterPro" id="IPR034197">
    <property type="entry name" value="Peptidases_S8_3"/>
</dbReference>
<feature type="domain" description="PA" evidence="13">
    <location>
        <begin position="377"/>
        <end position="457"/>
    </location>
</feature>
<gene>
    <name evidence="16" type="ORF">LUZ61_004102</name>
</gene>
<evidence type="ECO:0000256" key="4">
    <source>
        <dbReference type="ARBA" id="ARBA00022670"/>
    </source>
</evidence>
<feature type="chain" id="PRO_5042021764" description="Subtilisin-like protease" evidence="11">
    <location>
        <begin position="26"/>
        <end position="770"/>
    </location>
</feature>
<protein>
    <recommendedName>
        <fullName evidence="18">Subtilisin-like protease</fullName>
    </recommendedName>
</protein>
<keyword evidence="8" id="KW-0325">Glycoprotein</keyword>
<dbReference type="PROSITE" id="PS51892">
    <property type="entry name" value="SUBTILASE"/>
    <property type="match status" value="1"/>
</dbReference>
<dbReference type="GO" id="GO:0005576">
    <property type="term" value="C:extracellular region"/>
    <property type="evidence" value="ECO:0007669"/>
    <property type="project" value="UniProtKB-SubCell"/>
</dbReference>
<feature type="active site" description="Charge relay system" evidence="9 10">
    <location>
        <position position="544"/>
    </location>
</feature>
<feature type="active site" description="Charge relay system" evidence="9 10">
    <location>
        <position position="218"/>
    </location>
</feature>
<evidence type="ECO:0000256" key="1">
    <source>
        <dbReference type="ARBA" id="ARBA00004613"/>
    </source>
</evidence>
<evidence type="ECO:0000256" key="6">
    <source>
        <dbReference type="ARBA" id="ARBA00022801"/>
    </source>
</evidence>
<feature type="domain" description="Subtilisin-like protease fibronectin type-III" evidence="15">
    <location>
        <begin position="656"/>
        <end position="762"/>
    </location>
</feature>
<keyword evidence="3" id="KW-0964">Secreted</keyword>
<dbReference type="FunFam" id="3.40.50.200:FF:000006">
    <property type="entry name" value="Subtilisin-like protease SBT1.5"/>
    <property type="match status" value="1"/>
</dbReference>
<organism evidence="16 17">
    <name type="scientific">Rhynchospora tenuis</name>
    <dbReference type="NCBI Taxonomy" id="198213"/>
    <lineage>
        <taxon>Eukaryota</taxon>
        <taxon>Viridiplantae</taxon>
        <taxon>Streptophyta</taxon>
        <taxon>Embryophyta</taxon>
        <taxon>Tracheophyta</taxon>
        <taxon>Spermatophyta</taxon>
        <taxon>Magnoliopsida</taxon>
        <taxon>Liliopsida</taxon>
        <taxon>Poales</taxon>
        <taxon>Cyperaceae</taxon>
        <taxon>Cyperoideae</taxon>
        <taxon>Rhynchosporeae</taxon>
        <taxon>Rhynchospora</taxon>
    </lineage>
</organism>
<dbReference type="EMBL" id="JAMRDG010000001">
    <property type="protein sequence ID" value="KAJ3700397.1"/>
    <property type="molecule type" value="Genomic_DNA"/>
</dbReference>
<evidence type="ECO:0000259" key="15">
    <source>
        <dbReference type="Pfam" id="PF17766"/>
    </source>
</evidence>
<dbReference type="Gene3D" id="2.60.40.2310">
    <property type="match status" value="1"/>
</dbReference>
<evidence type="ECO:0000256" key="10">
    <source>
        <dbReference type="PROSITE-ProRule" id="PRU01240"/>
    </source>
</evidence>
<keyword evidence="17" id="KW-1185">Reference proteome</keyword>
<feature type="domain" description="Inhibitor I9" evidence="14">
    <location>
        <begin position="33"/>
        <end position="112"/>
    </location>
</feature>
<dbReference type="InterPro" id="IPR010259">
    <property type="entry name" value="S8pro/Inhibitor_I9"/>
</dbReference>
<dbReference type="Proteomes" id="UP001210211">
    <property type="component" value="Unassembled WGS sequence"/>
</dbReference>
<keyword evidence="7 10" id="KW-0720">Serine protease</keyword>
<evidence type="ECO:0000256" key="7">
    <source>
        <dbReference type="ARBA" id="ARBA00022825"/>
    </source>
</evidence>
<evidence type="ECO:0000259" key="13">
    <source>
        <dbReference type="Pfam" id="PF02225"/>
    </source>
</evidence>
<dbReference type="InterPro" id="IPR023828">
    <property type="entry name" value="Peptidase_S8_Ser-AS"/>
</dbReference>
<dbReference type="AlphaFoldDB" id="A0AAD5ZM13"/>
<comment type="caution">
    <text evidence="16">The sequence shown here is derived from an EMBL/GenBank/DDBJ whole genome shotgun (WGS) entry which is preliminary data.</text>
</comment>
<dbReference type="GO" id="GO:0006508">
    <property type="term" value="P:proteolysis"/>
    <property type="evidence" value="ECO:0007669"/>
    <property type="project" value="UniProtKB-KW"/>
</dbReference>
<evidence type="ECO:0000259" key="12">
    <source>
        <dbReference type="Pfam" id="PF00082"/>
    </source>
</evidence>
<sequence length="770" mass="83340">MLIHYCHDILLIVIFLFLLPCMISSESDDLRPYIIQMDVSTMPSPFATHESWYFSMLSSLSVSANGRDAPKHLYTYSHAMHGFSAVLTASQLMQIEETDGHVATFPDSYAQLLTTHTPEFLGLTPGVGLLAASKHGSDVVIGIIDTGVWPESKSFNDEGMPPVPQRWKGKCDSGTQFNSSLCNRKLIGAQSFSKGLKQSGDTISRKIDYDSPRDFMGHGTHTASTAAGSPVSGVSYFGYAYGMARGIAPMARLSVYKAIFHDESQKAAATDVLAAIDQAIFDGVDVLSLSLGFPDLDYYSNVIAIGAFAAMEKGIVVVCAAGNDGSAYTILNGAPWITTVAAGTVDRDFFARVTLGDKLKSFHGWSIFPAKKTVYKGDLYYGHGKRDKESCNSFSLNATQVKGKILLCSAGDDMSSQLSEADRCGARGVIIVDNKKSFLLPTEYYLPAVIIDSMDIKDIKKYMMETREAKASLVFGETELGLKPAPRVAYFSSRGPSFISPSVLKPDIMAPGFNILAAWVPNKPVQLIGKQRLYSDFKLDSGTSMSAPHVAGVAALLRSIHPDWSPAAVRSAMITTADITDNTGKPITDMVNSSLASPLDFGGGHINPNRAMDPGLVYDTSSEEYINFLCSLGYSSRQIGVITQKHRYTCGKASLDLNYPSFIVILNKTSQVTRSFKRVLTNVVDSQSKYRAVVNSPAGLKVAVTPPVLSFKGIGSKQDFYVRVDVSVKGKGRGITDGFLGNFGYLSWIEIGGKHVVRSPIVSAFALENN</sequence>
<evidence type="ECO:0008006" key="18">
    <source>
        <dbReference type="Google" id="ProtNLM"/>
    </source>
</evidence>
<dbReference type="Gene3D" id="3.50.30.30">
    <property type="match status" value="1"/>
</dbReference>
<dbReference type="PROSITE" id="PS00138">
    <property type="entry name" value="SUBTILASE_SER"/>
    <property type="match status" value="1"/>
</dbReference>
<dbReference type="InterPro" id="IPR041469">
    <property type="entry name" value="Subtilisin-like_FN3"/>
</dbReference>
<dbReference type="InterPro" id="IPR003137">
    <property type="entry name" value="PA_domain"/>
</dbReference>
<dbReference type="InterPro" id="IPR036852">
    <property type="entry name" value="Peptidase_S8/S53_dom_sf"/>
</dbReference>
<name>A0AAD5ZM13_9POAL</name>
<evidence type="ECO:0000313" key="16">
    <source>
        <dbReference type="EMBL" id="KAJ3700397.1"/>
    </source>
</evidence>
<evidence type="ECO:0000259" key="14">
    <source>
        <dbReference type="Pfam" id="PF05922"/>
    </source>
</evidence>
<dbReference type="Gene3D" id="3.30.70.80">
    <property type="entry name" value="Peptidase S8 propeptide/proteinase inhibitor I9"/>
    <property type="match status" value="1"/>
</dbReference>
<feature type="active site" description="Charge relay system" evidence="9 10">
    <location>
        <position position="145"/>
    </location>
</feature>
<dbReference type="Pfam" id="PF00082">
    <property type="entry name" value="Peptidase_S8"/>
    <property type="match status" value="1"/>
</dbReference>
<evidence type="ECO:0000256" key="2">
    <source>
        <dbReference type="ARBA" id="ARBA00011073"/>
    </source>
</evidence>
<comment type="similarity">
    <text evidence="2 10">Belongs to the peptidase S8 family.</text>
</comment>
<keyword evidence="6 10" id="KW-0378">Hydrolase</keyword>
<dbReference type="PRINTS" id="PR00723">
    <property type="entry name" value="SUBTILISIN"/>
</dbReference>
<evidence type="ECO:0000313" key="17">
    <source>
        <dbReference type="Proteomes" id="UP001210211"/>
    </source>
</evidence>